<dbReference type="NCBIfam" id="NF006929">
    <property type="entry name" value="PRK09414.1"/>
    <property type="match status" value="1"/>
</dbReference>
<reference evidence="8" key="1">
    <citation type="journal article" date="2019" name="Int. J. Syst. Evol. Microbiol.">
        <title>The Global Catalogue of Microorganisms (GCM) 10K type strain sequencing project: providing services to taxonomists for standard genome sequencing and annotation.</title>
        <authorList>
            <consortium name="The Broad Institute Genomics Platform"/>
            <consortium name="The Broad Institute Genome Sequencing Center for Infectious Disease"/>
            <person name="Wu L."/>
            <person name="Ma J."/>
        </authorList>
    </citation>
    <scope>NUCLEOTIDE SEQUENCE [LARGE SCALE GENOMIC DNA]</scope>
    <source>
        <strain evidence="8">KCTC 42911</strain>
    </source>
</reference>
<name>A0ABV7TM26_9RHOB</name>
<comment type="subunit">
    <text evidence="2">Homohexamer.</text>
</comment>
<dbReference type="Pfam" id="PF00208">
    <property type="entry name" value="ELFV_dehydrog"/>
    <property type="match status" value="1"/>
</dbReference>
<evidence type="ECO:0000256" key="3">
    <source>
        <dbReference type="ARBA" id="ARBA00023002"/>
    </source>
</evidence>
<dbReference type="InterPro" id="IPR014362">
    <property type="entry name" value="Glu_DH"/>
</dbReference>
<dbReference type="Gene3D" id="3.40.50.10860">
    <property type="entry name" value="Leucine Dehydrogenase, chain A, domain 1"/>
    <property type="match status" value="1"/>
</dbReference>
<evidence type="ECO:0000313" key="8">
    <source>
        <dbReference type="Proteomes" id="UP001595629"/>
    </source>
</evidence>
<sequence>MSRDSLLEEFMEEVEARNPGEPEFLQALRHVARDTITIEKAHAEYARARVLARLAKPDRMVEFRVTWQDDDHRIRVNRGWRVQHSNAIGPYKGGLRFHPSVTPSILKFLAFEQTFKNALTGLPLGGGKGGSDFDPRGHSDAEIMRFCQAFMMQLTPFIGPDRDVPAGDINVGTREIGWLFAAYKAQANEFTGVLTGKGRSFGGSAVRVEATGWGLVYFTQAMLAVQGEDIEGKRIAISGKGNVATHAAEKAIACGARVITLSDTSGTLIAPDGLTFEDVAWVRACKEAGSDISEPPRTCNAKYHDGNNPWEQEVDIALPCATQNEIDGPMAQALVDGGTRYLAEGANMPLADEAVATIAKANITRAPGKASNAGGVAVSGLEMSQNSRRRFATPEEVDADLKDIMRTIHARIADEGRDDDRIDYSRGANVASFRRVADAIASMGAI</sequence>
<dbReference type="InterPro" id="IPR033524">
    <property type="entry name" value="Glu/Leu/Phe/Val_DH_AS"/>
</dbReference>
<dbReference type="PANTHER" id="PTHR43571">
    <property type="entry name" value="NADP-SPECIFIC GLUTAMATE DEHYDROGENASE 1-RELATED"/>
    <property type="match status" value="1"/>
</dbReference>
<evidence type="ECO:0000259" key="6">
    <source>
        <dbReference type="SMART" id="SM00839"/>
    </source>
</evidence>
<dbReference type="EMBL" id="JBHRXI010000029">
    <property type="protein sequence ID" value="MFC3616007.1"/>
    <property type="molecule type" value="Genomic_DNA"/>
</dbReference>
<dbReference type="PANTHER" id="PTHR43571:SF1">
    <property type="entry name" value="NADP-SPECIFIC GLUTAMATE DEHYDROGENASE 1-RELATED"/>
    <property type="match status" value="1"/>
</dbReference>
<dbReference type="Gene3D" id="3.40.50.720">
    <property type="entry name" value="NAD(P)-binding Rossmann-like Domain"/>
    <property type="match status" value="1"/>
</dbReference>
<dbReference type="InterPro" id="IPR046346">
    <property type="entry name" value="Aminoacid_DH-like_N_sf"/>
</dbReference>
<evidence type="ECO:0000256" key="4">
    <source>
        <dbReference type="PIRNR" id="PIRNR000185"/>
    </source>
</evidence>
<dbReference type="InterPro" id="IPR006096">
    <property type="entry name" value="Glu/Leu/Phe/Val/Trp_DH_C"/>
</dbReference>
<dbReference type="RefSeq" id="WP_386737305.1">
    <property type="nucleotide sequence ID" value="NZ_JBHRXI010000029.1"/>
</dbReference>
<evidence type="ECO:0000256" key="5">
    <source>
        <dbReference type="RuleBase" id="RU004417"/>
    </source>
</evidence>
<dbReference type="PIRSF" id="PIRSF000185">
    <property type="entry name" value="Glu_DH"/>
    <property type="match status" value="1"/>
</dbReference>
<evidence type="ECO:0000313" key="7">
    <source>
        <dbReference type="EMBL" id="MFC3616007.1"/>
    </source>
</evidence>
<dbReference type="InterPro" id="IPR006097">
    <property type="entry name" value="Glu/Leu/Phe/Val/Trp_DH_dimer"/>
</dbReference>
<dbReference type="GO" id="GO:0004354">
    <property type="term" value="F:glutamate dehydrogenase (NADP+) activity"/>
    <property type="evidence" value="ECO:0007669"/>
    <property type="project" value="UniProtKB-EC"/>
</dbReference>
<gene>
    <name evidence="7" type="primary">gdhA</name>
    <name evidence="7" type="ORF">ACFORG_19825</name>
</gene>
<comment type="caution">
    <text evidence="7">The sequence shown here is derived from an EMBL/GenBank/DDBJ whole genome shotgun (WGS) entry which is preliminary data.</text>
</comment>
<dbReference type="PROSITE" id="PS00074">
    <property type="entry name" value="GLFV_DEHYDROGENASE"/>
    <property type="match status" value="1"/>
</dbReference>
<dbReference type="InterPro" id="IPR036291">
    <property type="entry name" value="NAD(P)-bd_dom_sf"/>
</dbReference>
<feature type="domain" description="Glutamate/phenylalanine/leucine/valine/L-tryptophan dehydrogenase C-terminal" evidence="6">
    <location>
        <begin position="204"/>
        <end position="444"/>
    </location>
</feature>
<dbReference type="InterPro" id="IPR050724">
    <property type="entry name" value="Glu_Leu_Phe_Val_DH"/>
</dbReference>
<comment type="similarity">
    <text evidence="1 4 5">Belongs to the Glu/Leu/Phe/Val dehydrogenases family.</text>
</comment>
<protein>
    <recommendedName>
        <fullName evidence="4">Glutamate dehydrogenase</fullName>
    </recommendedName>
</protein>
<accession>A0ABV7TM26</accession>
<evidence type="ECO:0000256" key="1">
    <source>
        <dbReference type="ARBA" id="ARBA00006382"/>
    </source>
</evidence>
<dbReference type="Gene3D" id="1.10.285.10">
    <property type="entry name" value="Glutamate Dehydrogenase, chain A, domain 3"/>
    <property type="match status" value="2"/>
</dbReference>
<dbReference type="SUPFAM" id="SSF51735">
    <property type="entry name" value="NAD(P)-binding Rossmann-fold domains"/>
    <property type="match status" value="1"/>
</dbReference>
<dbReference type="PRINTS" id="PR00082">
    <property type="entry name" value="GLFDHDRGNASE"/>
</dbReference>
<evidence type="ECO:0000256" key="2">
    <source>
        <dbReference type="ARBA" id="ARBA00011643"/>
    </source>
</evidence>
<dbReference type="Proteomes" id="UP001595629">
    <property type="component" value="Unassembled WGS sequence"/>
</dbReference>
<keyword evidence="8" id="KW-1185">Reference proteome</keyword>
<dbReference type="SUPFAM" id="SSF53223">
    <property type="entry name" value="Aminoacid dehydrogenase-like, N-terminal domain"/>
    <property type="match status" value="1"/>
</dbReference>
<dbReference type="InterPro" id="IPR006095">
    <property type="entry name" value="Glu/Leu/Phe/Val/Trp_DH"/>
</dbReference>
<keyword evidence="3 4" id="KW-0560">Oxidoreductase</keyword>
<dbReference type="Pfam" id="PF02812">
    <property type="entry name" value="ELFV_dehydrog_N"/>
    <property type="match status" value="1"/>
</dbReference>
<proteinExistence type="inferred from homology"/>
<dbReference type="SMART" id="SM00839">
    <property type="entry name" value="ELFV_dehydrog"/>
    <property type="match status" value="1"/>
</dbReference>
<organism evidence="7 8">
    <name type="scientific">Lutimaribacter marinistellae</name>
    <dbReference type="NCBI Taxonomy" id="1820329"/>
    <lineage>
        <taxon>Bacteria</taxon>
        <taxon>Pseudomonadati</taxon>
        <taxon>Pseudomonadota</taxon>
        <taxon>Alphaproteobacteria</taxon>
        <taxon>Rhodobacterales</taxon>
        <taxon>Roseobacteraceae</taxon>
        <taxon>Lutimaribacter</taxon>
    </lineage>
</organism>